<dbReference type="SUPFAM" id="SSF52540">
    <property type="entry name" value="P-loop containing nucleoside triphosphate hydrolases"/>
    <property type="match status" value="1"/>
</dbReference>
<name>E3EK47_PAEPS</name>
<dbReference type="SUPFAM" id="SSF109604">
    <property type="entry name" value="HD-domain/PDEase-like"/>
    <property type="match status" value="1"/>
</dbReference>
<accession>E3EK47</accession>
<dbReference type="PATRIC" id="fig|886882.15.peg.5564"/>
<sequence>MNQLSQFDKSIIIAAKAHSGDLDKGGKHYMFHVMRVAMNVDKVREYPIFKDLSDEIVEKVRCVCILHDVIEDTVTKASPVTAQSLRDEGMDEEIIAGVEGMTRREGESYRDSIERAIQNPISRMGKACDLMDNMDESRLKDSSLEVRAAAKKRIKKRYRPALERVLGLDDKSIYEYIQAINHQEKEAIISDDCIQSFIEKNIELTTQQKAAIHMALRKSNVSVLAGATETGVTFTLKSIISCLETAKPNANIIIVSGTGRKRAYLSQQLGKEVKNIYQLSKEELIGDLLVIDDPQMMNRQALVETLQGIPNIRILFVGNFQSLPMEDGIQLEEMVKHAHIPHTVLTQKFRQ</sequence>
<dbReference type="RefSeq" id="WP_013386170.1">
    <property type="nucleotide sequence ID" value="NC_014628.2"/>
</dbReference>
<dbReference type="Gene3D" id="1.10.3210.10">
    <property type="entry name" value="Hypothetical protein af1432"/>
    <property type="match status" value="1"/>
</dbReference>
<proteinExistence type="predicted"/>
<dbReference type="eggNOG" id="COG0507">
    <property type="taxonomic scope" value="Bacteria"/>
</dbReference>
<dbReference type="Gene3D" id="3.40.50.300">
    <property type="entry name" value="P-loop containing nucleotide triphosphate hydrolases"/>
    <property type="match status" value="1"/>
</dbReference>
<dbReference type="InterPro" id="IPR027417">
    <property type="entry name" value="P-loop_NTPase"/>
</dbReference>
<dbReference type="EMBL" id="CP002214">
    <property type="protein sequence ID" value="ADO59756.1"/>
    <property type="molecule type" value="Genomic_DNA"/>
</dbReference>
<gene>
    <name evidence="1" type="ORF">PPSC2_26400</name>
</gene>
<reference evidence="1 2" key="1">
    <citation type="journal article" date="2011" name="J. Bacteriol.">
        <title>Complete genome sequence of Paenibacillus polymyxa SC2, a strain of plant growth-promoting Rhizobacterium with broad-spectrum antimicrobial activity.</title>
        <authorList>
            <person name="Ma M."/>
            <person name="Wang C."/>
            <person name="Ding Y."/>
            <person name="Li L."/>
            <person name="Shen D."/>
            <person name="Jiang X."/>
            <person name="Guan D."/>
            <person name="Cao F."/>
            <person name="Chen H."/>
            <person name="Feng R."/>
            <person name="Wang X."/>
            <person name="Ge Y."/>
            <person name="Yao L."/>
            <person name="Bing X."/>
            <person name="Yang X."/>
            <person name="Li J."/>
            <person name="Du B."/>
        </authorList>
    </citation>
    <scope>NUCLEOTIDE SEQUENCE [LARGE SCALE GENOMIC DNA]</scope>
    <source>
        <strain evidence="1 2">SC2</strain>
        <plasmid evidence="2">pSC2</plasmid>
    </source>
</reference>
<evidence type="ECO:0000313" key="2">
    <source>
        <dbReference type="Proteomes" id="UP000006868"/>
    </source>
</evidence>
<dbReference type="Pfam" id="PF13604">
    <property type="entry name" value="AAA_30"/>
    <property type="match status" value="1"/>
</dbReference>
<protein>
    <recommendedName>
        <fullName evidence="3">HD domain-containing protein</fullName>
    </recommendedName>
</protein>
<dbReference type="CDD" id="cd00077">
    <property type="entry name" value="HDc"/>
    <property type="match status" value="1"/>
</dbReference>
<dbReference type="OrthoDB" id="9802385at2"/>
<organism evidence="1 2">
    <name type="scientific">Paenibacillus polymyxa (strain SC2)</name>
    <name type="common">Bacillus polymyxa</name>
    <dbReference type="NCBI Taxonomy" id="886882"/>
    <lineage>
        <taxon>Bacteria</taxon>
        <taxon>Bacillati</taxon>
        <taxon>Bacillota</taxon>
        <taxon>Bacilli</taxon>
        <taxon>Bacillales</taxon>
        <taxon>Paenibacillaceae</taxon>
        <taxon>Paenibacillus</taxon>
    </lineage>
</organism>
<dbReference type="HOGENOM" id="CLU_789517_0_0_9"/>
<dbReference type="Proteomes" id="UP000006868">
    <property type="component" value="Plasmid pSC2"/>
</dbReference>
<evidence type="ECO:0000313" key="1">
    <source>
        <dbReference type="EMBL" id="ADO59756.1"/>
    </source>
</evidence>
<dbReference type="AlphaFoldDB" id="E3EK47"/>
<keyword evidence="1" id="KW-0614">Plasmid</keyword>
<geneLocation type="plasmid" evidence="1 2">
    <name>pSC2</name>
</geneLocation>
<evidence type="ECO:0008006" key="3">
    <source>
        <dbReference type="Google" id="ProtNLM"/>
    </source>
</evidence>
<dbReference type="InterPro" id="IPR003607">
    <property type="entry name" value="HD/PDEase_dom"/>
</dbReference>
<dbReference type="KEGG" id="ppm:PPSC2_26400"/>
<dbReference type="eggNOG" id="COG0317">
    <property type="taxonomic scope" value="Bacteria"/>
</dbReference>